<accession>A0AAW9RMY4</accession>
<dbReference type="SMART" id="SM00388">
    <property type="entry name" value="HisKA"/>
    <property type="match status" value="1"/>
</dbReference>
<dbReference type="InterPro" id="IPR019734">
    <property type="entry name" value="TPR_rpt"/>
</dbReference>
<dbReference type="Pfam" id="PF13424">
    <property type="entry name" value="TPR_12"/>
    <property type="match status" value="1"/>
</dbReference>
<evidence type="ECO:0000256" key="9">
    <source>
        <dbReference type="SAM" id="SignalP"/>
    </source>
</evidence>
<feature type="chain" id="PRO_5043623050" description="histidine kinase" evidence="9">
    <location>
        <begin position="20"/>
        <end position="732"/>
    </location>
</feature>
<dbReference type="PROSITE" id="PS50109">
    <property type="entry name" value="HIS_KIN"/>
    <property type="match status" value="1"/>
</dbReference>
<dbReference type="InterPro" id="IPR050736">
    <property type="entry name" value="Sensor_HK_Regulatory"/>
</dbReference>
<evidence type="ECO:0000313" key="11">
    <source>
        <dbReference type="EMBL" id="MEN7546282.1"/>
    </source>
</evidence>
<dbReference type="FunFam" id="3.30.565.10:FF:000006">
    <property type="entry name" value="Sensor histidine kinase WalK"/>
    <property type="match status" value="1"/>
</dbReference>
<dbReference type="EMBL" id="JBDKWZ010000001">
    <property type="protein sequence ID" value="MEN7546282.1"/>
    <property type="molecule type" value="Genomic_DNA"/>
</dbReference>
<keyword evidence="8" id="KW-0175">Coiled coil</keyword>
<feature type="repeat" description="TPR" evidence="7">
    <location>
        <begin position="237"/>
        <end position="270"/>
    </location>
</feature>
<feature type="coiled-coil region" evidence="8">
    <location>
        <begin position="467"/>
        <end position="501"/>
    </location>
</feature>
<evidence type="ECO:0000256" key="1">
    <source>
        <dbReference type="ARBA" id="ARBA00000085"/>
    </source>
</evidence>
<feature type="domain" description="Histidine kinase" evidence="10">
    <location>
        <begin position="508"/>
        <end position="727"/>
    </location>
</feature>
<dbReference type="SUPFAM" id="SSF47384">
    <property type="entry name" value="Homodimeric domain of signal transducing histidine kinase"/>
    <property type="match status" value="1"/>
</dbReference>
<dbReference type="InterPro" id="IPR005467">
    <property type="entry name" value="His_kinase_dom"/>
</dbReference>
<dbReference type="InterPro" id="IPR004358">
    <property type="entry name" value="Sig_transdc_His_kin-like_C"/>
</dbReference>
<dbReference type="InterPro" id="IPR036097">
    <property type="entry name" value="HisK_dim/P_sf"/>
</dbReference>
<dbReference type="SMART" id="SM00028">
    <property type="entry name" value="TPR"/>
    <property type="match status" value="5"/>
</dbReference>
<dbReference type="SMART" id="SM00387">
    <property type="entry name" value="HATPase_c"/>
    <property type="match status" value="1"/>
</dbReference>
<keyword evidence="9" id="KW-0732">Signal</keyword>
<evidence type="ECO:0000256" key="4">
    <source>
        <dbReference type="ARBA" id="ARBA00022679"/>
    </source>
</evidence>
<evidence type="ECO:0000256" key="7">
    <source>
        <dbReference type="PROSITE-ProRule" id="PRU00339"/>
    </source>
</evidence>
<comment type="catalytic activity">
    <reaction evidence="1">
        <text>ATP + protein L-histidine = ADP + protein N-phospho-L-histidine.</text>
        <dbReference type="EC" id="2.7.13.3"/>
    </reaction>
</comment>
<dbReference type="RefSeq" id="WP_346819070.1">
    <property type="nucleotide sequence ID" value="NZ_JBDKWZ010000001.1"/>
</dbReference>
<feature type="signal peptide" evidence="9">
    <location>
        <begin position="1"/>
        <end position="19"/>
    </location>
</feature>
<evidence type="ECO:0000313" key="12">
    <source>
        <dbReference type="Proteomes" id="UP001403385"/>
    </source>
</evidence>
<dbReference type="SUPFAM" id="SSF55874">
    <property type="entry name" value="ATPase domain of HSP90 chaperone/DNA topoisomerase II/histidine kinase"/>
    <property type="match status" value="1"/>
</dbReference>
<gene>
    <name evidence="11" type="ORF">AAG747_00090</name>
</gene>
<dbReference type="EC" id="2.7.13.3" evidence="2"/>
<keyword evidence="7" id="KW-0802">TPR repeat</keyword>
<dbReference type="Pfam" id="PF13181">
    <property type="entry name" value="TPR_8"/>
    <property type="match status" value="1"/>
</dbReference>
<dbReference type="InterPro" id="IPR003594">
    <property type="entry name" value="HATPase_dom"/>
</dbReference>
<evidence type="ECO:0000256" key="2">
    <source>
        <dbReference type="ARBA" id="ARBA00012438"/>
    </source>
</evidence>
<dbReference type="Pfam" id="PF02518">
    <property type="entry name" value="HATPase_c"/>
    <property type="match status" value="1"/>
</dbReference>
<sequence length="732" mass="83965">MRLLGSLIFWVLFSPFVFASVPDSLHHGLAGADDSLRVEIYNKLGDYYQYKMPDSALIYVDKGLELAMQKGFLHLQHKLLIQKAKYLDDQRDTDRIMQCYEEAGKVALQSGDTALIIQSYKLLGDFHLLRAQFTLGREYYQKAQNVYWQLQDSLGVADMKTQLGIAYDQEGLYNRALTYYMDALDLYIQQKDSATISAGLNNIAIIYKRQDQLEDAQTYYEQALSISRAINDTTGMGVTMVNLGLLYKDQGKFERSERMFKEALAIFEHKRNFYGKMVVLHNYGELKFAEKNFRSALDYFTHSNMLADKEGVVVLMAKNIYSIAKTLYQQNHRKQSQQAAHRSLKIAEDAGLIEEQKDAHELLAKIYEKAGLFEQSLKHFKKSVVLKEDLYNEDKATSINRLKSEFELKQKDQEIQSLKTEQVLQQARTKAESQMNKVLVVGSLLLIVSLCILAYHNFKTRKFNLLLREQKLQVSRKNDQIRQSQEALLEKNKALERINLEKDDIMAMLAHDLRSPLNNVKGLLSLMELSGIDNLTGEQAKCMGMMRKATEKLDQRINYMLDVEAINAERINLHEEVVKAKEIVEQVHGVFREPARQKQIHLILENLNQEVEVKVDRNYMVQVYENLVSNAIKYSPEGKKAWLGVLSQENKVRFYVKDQGPGISSLEANKLFHKFQKLSSRPTKNEKSTGLGLAIVKKYVEAMGGSVGYISEVGKGAEFYIEFSLAEERMVS</sequence>
<evidence type="ECO:0000256" key="8">
    <source>
        <dbReference type="SAM" id="Coils"/>
    </source>
</evidence>
<dbReference type="InterPro" id="IPR011990">
    <property type="entry name" value="TPR-like_helical_dom_sf"/>
</dbReference>
<proteinExistence type="predicted"/>
<dbReference type="CDD" id="cd00082">
    <property type="entry name" value="HisKA"/>
    <property type="match status" value="1"/>
</dbReference>
<dbReference type="Gene3D" id="3.30.565.10">
    <property type="entry name" value="Histidine kinase-like ATPase, C-terminal domain"/>
    <property type="match status" value="1"/>
</dbReference>
<dbReference type="Gene3D" id="1.25.40.10">
    <property type="entry name" value="Tetratricopeptide repeat domain"/>
    <property type="match status" value="2"/>
</dbReference>
<dbReference type="PRINTS" id="PR00344">
    <property type="entry name" value="BCTRLSENSOR"/>
</dbReference>
<name>A0AAW9RMY4_9BACT</name>
<dbReference type="InterPro" id="IPR003661">
    <property type="entry name" value="HisK_dim/P_dom"/>
</dbReference>
<dbReference type="SUPFAM" id="SSF48452">
    <property type="entry name" value="TPR-like"/>
    <property type="match status" value="3"/>
</dbReference>
<feature type="repeat" description="TPR" evidence="7">
    <location>
        <begin position="157"/>
        <end position="190"/>
    </location>
</feature>
<dbReference type="PANTHER" id="PTHR43711:SF31">
    <property type="entry name" value="HISTIDINE KINASE"/>
    <property type="match status" value="1"/>
</dbReference>
<organism evidence="11 12">
    <name type="scientific">Rapidithrix thailandica</name>
    <dbReference type="NCBI Taxonomy" id="413964"/>
    <lineage>
        <taxon>Bacteria</taxon>
        <taxon>Pseudomonadati</taxon>
        <taxon>Bacteroidota</taxon>
        <taxon>Cytophagia</taxon>
        <taxon>Cytophagales</taxon>
        <taxon>Flammeovirgaceae</taxon>
        <taxon>Rapidithrix</taxon>
    </lineage>
</organism>
<reference evidence="11 12" key="1">
    <citation type="submission" date="2024-04" db="EMBL/GenBank/DDBJ databases">
        <title>Novel genus in family Flammeovirgaceae.</title>
        <authorList>
            <person name="Nguyen T.H."/>
            <person name="Vuong T.Q."/>
            <person name="Le H."/>
            <person name="Kim S.-G."/>
        </authorList>
    </citation>
    <scope>NUCLEOTIDE SEQUENCE [LARGE SCALE GENOMIC DNA]</scope>
    <source>
        <strain evidence="11 12">JCM 23209</strain>
    </source>
</reference>
<dbReference type="Proteomes" id="UP001403385">
    <property type="component" value="Unassembled WGS sequence"/>
</dbReference>
<dbReference type="GO" id="GO:0000155">
    <property type="term" value="F:phosphorelay sensor kinase activity"/>
    <property type="evidence" value="ECO:0007669"/>
    <property type="project" value="InterPro"/>
</dbReference>
<keyword evidence="12" id="KW-1185">Reference proteome</keyword>
<protein>
    <recommendedName>
        <fullName evidence="2">histidine kinase</fullName>
        <ecNumber evidence="2">2.7.13.3</ecNumber>
    </recommendedName>
</protein>
<evidence type="ECO:0000256" key="6">
    <source>
        <dbReference type="ARBA" id="ARBA00023012"/>
    </source>
</evidence>
<comment type="caution">
    <text evidence="11">The sequence shown here is derived from an EMBL/GenBank/DDBJ whole genome shotgun (WGS) entry which is preliminary data.</text>
</comment>
<dbReference type="PANTHER" id="PTHR43711">
    <property type="entry name" value="TWO-COMPONENT HISTIDINE KINASE"/>
    <property type="match status" value="1"/>
</dbReference>
<dbReference type="Gene3D" id="1.10.287.130">
    <property type="match status" value="1"/>
</dbReference>
<keyword evidence="3" id="KW-0597">Phosphoprotein</keyword>
<evidence type="ECO:0000256" key="5">
    <source>
        <dbReference type="ARBA" id="ARBA00022777"/>
    </source>
</evidence>
<evidence type="ECO:0000259" key="10">
    <source>
        <dbReference type="PROSITE" id="PS50109"/>
    </source>
</evidence>
<dbReference type="AlphaFoldDB" id="A0AAW9RMY4"/>
<dbReference type="Pfam" id="PF00512">
    <property type="entry name" value="HisKA"/>
    <property type="match status" value="1"/>
</dbReference>
<dbReference type="InterPro" id="IPR036890">
    <property type="entry name" value="HATPase_C_sf"/>
</dbReference>
<keyword evidence="6" id="KW-0902">Two-component regulatory system</keyword>
<keyword evidence="5 11" id="KW-0418">Kinase</keyword>
<dbReference type="CDD" id="cd00075">
    <property type="entry name" value="HATPase"/>
    <property type="match status" value="1"/>
</dbReference>
<dbReference type="PROSITE" id="PS50005">
    <property type="entry name" value="TPR"/>
    <property type="match status" value="2"/>
</dbReference>
<evidence type="ECO:0000256" key="3">
    <source>
        <dbReference type="ARBA" id="ARBA00022553"/>
    </source>
</evidence>
<keyword evidence="4" id="KW-0808">Transferase</keyword>